<evidence type="ECO:0000313" key="3">
    <source>
        <dbReference type="Proteomes" id="UP000199626"/>
    </source>
</evidence>
<gene>
    <name evidence="2" type="ORF">SAMN02927930_01270</name>
</gene>
<sequence>MWRVKHGLVLCLGSLLCTASFEASAQALRDPTAPPRAPAITTVERNATTAMKLQAIVWRDNQRSAVISGQRVAVDDPISNYIVQAIEMNHVTLLDTSNQQRIDLKLFHSVQQEDLTTTGKSGGQP</sequence>
<dbReference type="AlphaFoldDB" id="A0A1G6CK29"/>
<feature type="chain" id="PRO_5011585506" description="MSHA biogenesis protein MshK" evidence="1">
    <location>
        <begin position="26"/>
        <end position="125"/>
    </location>
</feature>
<keyword evidence="3" id="KW-1185">Reference proteome</keyword>
<evidence type="ECO:0008006" key="4">
    <source>
        <dbReference type="Google" id="ProtNLM"/>
    </source>
</evidence>
<reference evidence="3" key="1">
    <citation type="submission" date="2016-10" db="EMBL/GenBank/DDBJ databases">
        <authorList>
            <person name="Varghese N."/>
            <person name="Submissions S."/>
        </authorList>
    </citation>
    <scope>NUCLEOTIDE SEQUENCE [LARGE SCALE GENOMIC DNA]</scope>
    <source>
        <strain evidence="3">CGMCC 1.10824</strain>
    </source>
</reference>
<keyword evidence="1" id="KW-0732">Signal</keyword>
<evidence type="ECO:0000256" key="1">
    <source>
        <dbReference type="SAM" id="SignalP"/>
    </source>
</evidence>
<evidence type="ECO:0000313" key="2">
    <source>
        <dbReference type="EMBL" id="SDB33211.1"/>
    </source>
</evidence>
<dbReference type="OrthoDB" id="5917619at2"/>
<name>A0A1G6CK29_9GAMM</name>
<dbReference type="Proteomes" id="UP000199626">
    <property type="component" value="Unassembled WGS sequence"/>
</dbReference>
<proteinExistence type="predicted"/>
<dbReference type="STRING" id="1159017.SAMN02927930_01270"/>
<dbReference type="RefSeq" id="WP_092592852.1">
    <property type="nucleotide sequence ID" value="NZ_FMXN01000006.1"/>
</dbReference>
<feature type="signal peptide" evidence="1">
    <location>
        <begin position="1"/>
        <end position="25"/>
    </location>
</feature>
<protein>
    <recommendedName>
        <fullName evidence="4">MSHA biogenesis protein MshK</fullName>
    </recommendedName>
</protein>
<organism evidence="2 3">
    <name type="scientific">Pseudidiomarina indica</name>
    <dbReference type="NCBI Taxonomy" id="1159017"/>
    <lineage>
        <taxon>Bacteria</taxon>
        <taxon>Pseudomonadati</taxon>
        <taxon>Pseudomonadota</taxon>
        <taxon>Gammaproteobacteria</taxon>
        <taxon>Alteromonadales</taxon>
        <taxon>Idiomarinaceae</taxon>
        <taxon>Pseudidiomarina</taxon>
    </lineage>
</organism>
<accession>A0A1G6CK29</accession>
<dbReference type="EMBL" id="FMXN01000006">
    <property type="protein sequence ID" value="SDB33211.1"/>
    <property type="molecule type" value="Genomic_DNA"/>
</dbReference>